<dbReference type="CDD" id="cd02440">
    <property type="entry name" value="AdoMet_MTases"/>
    <property type="match status" value="1"/>
</dbReference>
<dbReference type="EMBL" id="BJXB01000011">
    <property type="protein sequence ID" value="GEM47023.1"/>
    <property type="molecule type" value="Genomic_DNA"/>
</dbReference>
<dbReference type="PROSITE" id="PS51686">
    <property type="entry name" value="SAM_MT_RSMB_NOP"/>
    <property type="match status" value="1"/>
</dbReference>
<dbReference type="Gene3D" id="3.40.50.150">
    <property type="entry name" value="Vaccinia Virus protein VP39"/>
    <property type="match status" value="1"/>
</dbReference>
<dbReference type="GO" id="GO:0003723">
    <property type="term" value="F:RNA binding"/>
    <property type="evidence" value="ECO:0007669"/>
    <property type="project" value="UniProtKB-UniRule"/>
</dbReference>
<comment type="similarity">
    <text evidence="6">Belongs to the class I-like SAM-binding methyltransferase superfamily. RsmB/NOP family.</text>
</comment>
<dbReference type="InterPro" id="IPR029063">
    <property type="entry name" value="SAM-dependent_MTases_sf"/>
</dbReference>
<dbReference type="InterPro" id="IPR049560">
    <property type="entry name" value="MeTrfase_RsmB-F_NOP2_cat"/>
</dbReference>
<keyword evidence="5 6" id="KW-0694">RNA-binding</keyword>
<feature type="domain" description="SAM-dependent MTase RsmB/NOP-type" evidence="7">
    <location>
        <begin position="32"/>
        <end position="306"/>
    </location>
</feature>
<evidence type="ECO:0000313" key="9">
    <source>
        <dbReference type="Proteomes" id="UP000321306"/>
    </source>
</evidence>
<evidence type="ECO:0000256" key="4">
    <source>
        <dbReference type="ARBA" id="ARBA00022691"/>
    </source>
</evidence>
<dbReference type="InterPro" id="IPR031341">
    <property type="entry name" value="Methyltr_RsmF_N"/>
</dbReference>
<protein>
    <submittedName>
        <fullName evidence="8">Ribosomal RNA small subunit methyltransferase F</fullName>
    </submittedName>
</protein>
<dbReference type="Proteomes" id="UP000321306">
    <property type="component" value="Unassembled WGS sequence"/>
</dbReference>
<gene>
    <name evidence="8" type="primary">rsmF</name>
    <name evidence="8" type="ORF">DC3_26580</name>
</gene>
<sequence>MALGLFSPSIPYPVNVQLPEPFESRMQRLLGQDYPAFRAALEQPRALGLRVNPAKLSSEQVQSLPFLEGAVPWSEWGYYYQSDSRPSTHPFFISGGFYLQEPSAMAVAELAAPKPGQWVIDLCAAPGGKTTHLASFMEGQGVLVANEFTQSRVPKLMENVERWGARTTVLNNPLDRIARKWEGLFDVVVLDAPCSGEGMFRKDPEALSEWRESTPERLGRLQQDLIEQAATLTAPEGTLVYSTCTFSLEENEQVIEQFLRKHPEFQLDSAHLHPGFAEGFGLPETARLFPHRLEGEGHFMAKLVRTDGEEGDFSYEEHAKVSKPALKVWEEFRRGHLLGELDGVVTERAGHLYLVREHLPSLSGLKVPAPGIYLGEVRFERFVPAKALAHHLTLKQVSRPLEVGAAEAFKLEFGESVDVNAPDGWHWLHFSGVGLTWGVVKRGKLRPTPLRV</sequence>
<evidence type="ECO:0000256" key="2">
    <source>
        <dbReference type="ARBA" id="ARBA00022603"/>
    </source>
</evidence>
<feature type="binding site" evidence="6">
    <location>
        <position position="175"/>
    </location>
    <ligand>
        <name>S-adenosyl-L-methionine</name>
        <dbReference type="ChEBI" id="CHEBI:59789"/>
    </ligand>
</feature>
<dbReference type="Gene3D" id="3.30.70.1170">
    <property type="entry name" value="Sun protein, domain 3"/>
    <property type="match status" value="1"/>
</dbReference>
<evidence type="ECO:0000313" key="8">
    <source>
        <dbReference type="EMBL" id="GEM47023.1"/>
    </source>
</evidence>
<keyword evidence="1" id="KW-0963">Cytoplasm</keyword>
<feature type="binding site" evidence="6">
    <location>
        <position position="191"/>
    </location>
    <ligand>
        <name>S-adenosyl-L-methionine</name>
        <dbReference type="ChEBI" id="CHEBI:59789"/>
    </ligand>
</feature>
<dbReference type="PRINTS" id="PR02008">
    <property type="entry name" value="RCMTFAMILY"/>
</dbReference>
<dbReference type="PANTHER" id="PTHR22807:SF30">
    <property type="entry name" value="28S RRNA (CYTOSINE(4447)-C(5))-METHYLTRANSFERASE-RELATED"/>
    <property type="match status" value="1"/>
</dbReference>
<dbReference type="SUPFAM" id="SSF53335">
    <property type="entry name" value="S-adenosyl-L-methionine-dependent methyltransferases"/>
    <property type="match status" value="1"/>
</dbReference>
<keyword evidence="9" id="KW-1185">Reference proteome</keyword>
<name>A0A511N2F6_DEIC1</name>
<dbReference type="PANTHER" id="PTHR22807">
    <property type="entry name" value="NOP2 YEAST -RELATED NOL1/NOP2/FMU SUN DOMAIN-CONTAINING"/>
    <property type="match status" value="1"/>
</dbReference>
<dbReference type="CDD" id="cd21147">
    <property type="entry name" value="RsmF_methylt_CTD1"/>
    <property type="match status" value="1"/>
</dbReference>
<dbReference type="AlphaFoldDB" id="A0A511N2F6"/>
<comment type="caution">
    <text evidence="8">The sequence shown here is derived from an EMBL/GenBank/DDBJ whole genome shotgun (WGS) entry which is preliminary data.</text>
</comment>
<evidence type="ECO:0000256" key="3">
    <source>
        <dbReference type="ARBA" id="ARBA00022679"/>
    </source>
</evidence>
<organism evidence="8 9">
    <name type="scientific">Deinococcus cellulosilyticus (strain DSM 18568 / NBRC 106333 / KACC 11606 / 5516J-15)</name>
    <dbReference type="NCBI Taxonomy" id="1223518"/>
    <lineage>
        <taxon>Bacteria</taxon>
        <taxon>Thermotogati</taxon>
        <taxon>Deinococcota</taxon>
        <taxon>Deinococci</taxon>
        <taxon>Deinococcales</taxon>
        <taxon>Deinococcaceae</taxon>
        <taxon>Deinococcus</taxon>
    </lineage>
</organism>
<dbReference type="Pfam" id="PF17126">
    <property type="entry name" value="RsmF_methylt_CI"/>
    <property type="match status" value="1"/>
</dbReference>
<evidence type="ECO:0000256" key="6">
    <source>
        <dbReference type="PROSITE-ProRule" id="PRU01023"/>
    </source>
</evidence>
<evidence type="ECO:0000256" key="5">
    <source>
        <dbReference type="ARBA" id="ARBA00022884"/>
    </source>
</evidence>
<dbReference type="InterPro" id="IPR031340">
    <property type="entry name" value="RsmF_methylt_CI"/>
</dbReference>
<proteinExistence type="inferred from homology"/>
<feature type="binding site" evidence="6">
    <location>
        <begin position="123"/>
        <end position="129"/>
    </location>
    <ligand>
        <name>S-adenosyl-L-methionine</name>
        <dbReference type="ChEBI" id="CHEBI:59789"/>
    </ligand>
</feature>
<dbReference type="InterPro" id="IPR001678">
    <property type="entry name" value="MeTrfase_RsmB-F_NOP2_dom"/>
</dbReference>
<keyword evidence="3 6" id="KW-0808">Transferase</keyword>
<dbReference type="Pfam" id="PF01189">
    <property type="entry name" value="Methyltr_RsmB-F"/>
    <property type="match status" value="1"/>
</dbReference>
<keyword evidence="4 6" id="KW-0949">S-adenosyl-L-methionine</keyword>
<evidence type="ECO:0000259" key="7">
    <source>
        <dbReference type="PROSITE" id="PS51686"/>
    </source>
</evidence>
<dbReference type="InterPro" id="IPR023267">
    <property type="entry name" value="RCMT"/>
</dbReference>
<reference evidence="8 9" key="1">
    <citation type="submission" date="2019-07" db="EMBL/GenBank/DDBJ databases">
        <title>Whole genome shotgun sequence of Deinococcus cellulosilyticus NBRC 106333.</title>
        <authorList>
            <person name="Hosoyama A."/>
            <person name="Uohara A."/>
            <person name="Ohji S."/>
            <person name="Ichikawa N."/>
        </authorList>
    </citation>
    <scope>NUCLEOTIDE SEQUENCE [LARGE SCALE GENOMIC DNA]</scope>
    <source>
        <strain evidence="8 9">NBRC 106333</strain>
    </source>
</reference>
<dbReference type="GO" id="GO:0008173">
    <property type="term" value="F:RNA methyltransferase activity"/>
    <property type="evidence" value="ECO:0007669"/>
    <property type="project" value="InterPro"/>
</dbReference>
<dbReference type="GO" id="GO:0001510">
    <property type="term" value="P:RNA methylation"/>
    <property type="evidence" value="ECO:0007669"/>
    <property type="project" value="InterPro"/>
</dbReference>
<keyword evidence="2 6" id="KW-0489">Methyltransferase</keyword>
<dbReference type="Pfam" id="PF17125">
    <property type="entry name" value="Methyltr_RsmF_N"/>
    <property type="match status" value="1"/>
</dbReference>
<evidence type="ECO:0000256" key="1">
    <source>
        <dbReference type="ARBA" id="ARBA00022490"/>
    </source>
</evidence>
<accession>A0A511N2F6</accession>
<feature type="binding site" evidence="6">
    <location>
        <position position="147"/>
    </location>
    <ligand>
        <name>S-adenosyl-L-methionine</name>
        <dbReference type="ChEBI" id="CHEBI:59789"/>
    </ligand>
</feature>
<feature type="active site" description="Nucleophile" evidence="6">
    <location>
        <position position="244"/>
    </location>
</feature>